<evidence type="ECO:0000313" key="3">
    <source>
        <dbReference type="Proteomes" id="UP001597371"/>
    </source>
</evidence>
<organism evidence="2 3">
    <name type="scientific">Aureimonas populi</name>
    <dbReference type="NCBI Taxonomy" id="1701758"/>
    <lineage>
        <taxon>Bacteria</taxon>
        <taxon>Pseudomonadati</taxon>
        <taxon>Pseudomonadota</taxon>
        <taxon>Alphaproteobacteria</taxon>
        <taxon>Hyphomicrobiales</taxon>
        <taxon>Aurantimonadaceae</taxon>
        <taxon>Aureimonas</taxon>
    </lineage>
</organism>
<dbReference type="Pfam" id="PF05171">
    <property type="entry name" value="HemS"/>
    <property type="match status" value="2"/>
</dbReference>
<sequence>MDLPEAPTPFFRSPRRPRDLARDLGLSEAELLARHDGPEVVRLRPDMAALVEALPALGEVMSLTRNEAAVHEKVGQFGAITISGQMGLVLNPPLDLRLFLKHWVHAFAVEIPDEKGPRRSVQVFDASGEAAIKVHLRPASDAAAFEALRTRFADPAPEPLAVAPYPAEAPQGTPDTEAFRRDFAAMKDVHEFFPLLRRHGLDRRGSLTVMGDEHARALGPATATKLLEAAAAGGLPIMCFVGSRGCIQIHTGPVKTVKAMGPWINVLDPGFDLHLREDLVAEAFAVRKPTSFGLLTSVELFDADGGLVAQFFGVRERDAGEDPAWRDLVQGL</sequence>
<accession>A0ABW5CKN1</accession>
<dbReference type="Proteomes" id="UP001597371">
    <property type="component" value="Unassembled WGS sequence"/>
</dbReference>
<feature type="domain" description="Haemin-degrading HemS/ChuX" evidence="1">
    <location>
        <begin position="201"/>
        <end position="332"/>
    </location>
</feature>
<evidence type="ECO:0000259" key="1">
    <source>
        <dbReference type="Pfam" id="PF05171"/>
    </source>
</evidence>
<feature type="domain" description="Haemin-degrading HemS/ChuX" evidence="1">
    <location>
        <begin position="25"/>
        <end position="151"/>
    </location>
</feature>
<name>A0ABW5CKN1_9HYPH</name>
<dbReference type="Gene3D" id="3.40.1570.10">
    <property type="entry name" value="HemS/ChuS/ChuX like domains"/>
    <property type="match status" value="2"/>
</dbReference>
<protein>
    <submittedName>
        <fullName evidence="2">Hemin-degrading factor</fullName>
    </submittedName>
</protein>
<dbReference type="EMBL" id="JBHUIJ010000009">
    <property type="protein sequence ID" value="MFD2237466.1"/>
    <property type="molecule type" value="Genomic_DNA"/>
</dbReference>
<keyword evidence="3" id="KW-1185">Reference proteome</keyword>
<dbReference type="RefSeq" id="WP_209737577.1">
    <property type="nucleotide sequence ID" value="NZ_CP072611.1"/>
</dbReference>
<dbReference type="CDD" id="cd16831">
    <property type="entry name" value="HemS-like_C"/>
    <property type="match status" value="1"/>
</dbReference>
<evidence type="ECO:0000313" key="2">
    <source>
        <dbReference type="EMBL" id="MFD2237466.1"/>
    </source>
</evidence>
<dbReference type="InterPro" id="IPR053733">
    <property type="entry name" value="Heme_Transport_Util_sf"/>
</dbReference>
<gene>
    <name evidence="2" type="ORF">ACFSKQ_08300</name>
</gene>
<dbReference type="CDD" id="cd16830">
    <property type="entry name" value="HemS-like_N"/>
    <property type="match status" value="1"/>
</dbReference>
<comment type="caution">
    <text evidence="2">The sequence shown here is derived from an EMBL/GenBank/DDBJ whole genome shotgun (WGS) entry which is preliminary data.</text>
</comment>
<reference evidence="3" key="1">
    <citation type="journal article" date="2019" name="Int. J. Syst. Evol. Microbiol.">
        <title>The Global Catalogue of Microorganisms (GCM) 10K type strain sequencing project: providing services to taxonomists for standard genome sequencing and annotation.</title>
        <authorList>
            <consortium name="The Broad Institute Genomics Platform"/>
            <consortium name="The Broad Institute Genome Sequencing Center for Infectious Disease"/>
            <person name="Wu L."/>
            <person name="Ma J."/>
        </authorList>
    </citation>
    <scope>NUCLEOTIDE SEQUENCE [LARGE SCALE GENOMIC DNA]</scope>
    <source>
        <strain evidence="3">ZS-35-S2</strain>
    </source>
</reference>
<dbReference type="InterPro" id="IPR007845">
    <property type="entry name" value="HemS/ChuX_dom"/>
</dbReference>
<proteinExistence type="predicted"/>
<dbReference type="SUPFAM" id="SSF144064">
    <property type="entry name" value="Heme iron utilization protein-like"/>
    <property type="match status" value="1"/>
</dbReference>